<dbReference type="EMBL" id="JARXRN010000021">
    <property type="protein sequence ID" value="MDH5830545.1"/>
    <property type="molecule type" value="Genomic_DNA"/>
</dbReference>
<dbReference type="PROSITE" id="PS51257">
    <property type="entry name" value="PROKAR_LIPOPROTEIN"/>
    <property type="match status" value="1"/>
</dbReference>
<dbReference type="Proteomes" id="UP001156831">
    <property type="component" value="Unassembled WGS sequence"/>
</dbReference>
<evidence type="ECO:0000256" key="1">
    <source>
        <dbReference type="SAM" id="MobiDB-lite"/>
    </source>
</evidence>
<sequence length="104" mass="11050">MKPKMLIRPVVAACLLSYACVACEDYDRSTGARADAGRAAAGGATVGRDDDRVRDPAGDRSPQARQRRGDPDCARIETRTRSVAGVGGGPMQMVMVTECVPARR</sequence>
<proteinExistence type="predicted"/>
<feature type="compositionally biased region" description="Low complexity" evidence="1">
    <location>
        <begin position="31"/>
        <end position="43"/>
    </location>
</feature>
<feature type="signal peptide" evidence="2">
    <location>
        <begin position="1"/>
        <end position="22"/>
    </location>
</feature>
<accession>A0ABT6JIN2</accession>
<evidence type="ECO:0008006" key="5">
    <source>
        <dbReference type="Google" id="ProtNLM"/>
    </source>
</evidence>
<feature type="chain" id="PRO_5046822895" description="Lipoprotein" evidence="2">
    <location>
        <begin position="23"/>
        <end position="104"/>
    </location>
</feature>
<gene>
    <name evidence="3" type="ORF">QFW80_08470</name>
</gene>
<feature type="compositionally biased region" description="Basic and acidic residues" evidence="1">
    <location>
        <begin position="67"/>
        <end position="76"/>
    </location>
</feature>
<comment type="caution">
    <text evidence="3">The sequence shown here is derived from an EMBL/GenBank/DDBJ whole genome shotgun (WGS) entry which is preliminary data.</text>
</comment>
<reference evidence="3 4" key="1">
    <citation type="submission" date="2023-04" db="EMBL/GenBank/DDBJ databases">
        <title>Luteimonas sp. M1R5S18.</title>
        <authorList>
            <person name="Sun J.-Q."/>
        </authorList>
    </citation>
    <scope>NUCLEOTIDE SEQUENCE [LARGE SCALE GENOMIC DNA]</scope>
    <source>
        <strain evidence="3 4">M1R5S18</strain>
    </source>
</reference>
<name>A0ABT6JIN2_9GAMM</name>
<feature type="compositionally biased region" description="Basic and acidic residues" evidence="1">
    <location>
        <begin position="47"/>
        <end position="58"/>
    </location>
</feature>
<keyword evidence="2" id="KW-0732">Signal</keyword>
<keyword evidence="4" id="KW-1185">Reference proteome</keyword>
<protein>
    <recommendedName>
        <fullName evidence="5">Lipoprotein</fullName>
    </recommendedName>
</protein>
<evidence type="ECO:0000313" key="3">
    <source>
        <dbReference type="EMBL" id="MDH5830545.1"/>
    </source>
</evidence>
<evidence type="ECO:0000256" key="2">
    <source>
        <dbReference type="SAM" id="SignalP"/>
    </source>
</evidence>
<organism evidence="3 4">
    <name type="scientific">Luteimonas rhizosphaericola</name>
    <dbReference type="NCBI Taxonomy" id="3042024"/>
    <lineage>
        <taxon>Bacteria</taxon>
        <taxon>Pseudomonadati</taxon>
        <taxon>Pseudomonadota</taxon>
        <taxon>Gammaproteobacteria</taxon>
        <taxon>Lysobacterales</taxon>
        <taxon>Lysobacteraceae</taxon>
        <taxon>Luteimonas</taxon>
    </lineage>
</organism>
<evidence type="ECO:0000313" key="4">
    <source>
        <dbReference type="Proteomes" id="UP001156831"/>
    </source>
</evidence>
<feature type="region of interest" description="Disordered" evidence="1">
    <location>
        <begin position="30"/>
        <end position="76"/>
    </location>
</feature>
<dbReference type="RefSeq" id="WP_280601248.1">
    <property type="nucleotide sequence ID" value="NZ_JARXRN010000021.1"/>
</dbReference>